<dbReference type="InterPro" id="IPR044855">
    <property type="entry name" value="CoA-Trfase_III_dom3_sf"/>
</dbReference>
<name>A0A2X0INR8_9ACTN</name>
<gene>
    <name evidence="2" type="ORF">DN069_13110</name>
</gene>
<dbReference type="Proteomes" id="UP000248889">
    <property type="component" value="Unassembled WGS sequence"/>
</dbReference>
<sequence length="403" mass="40946">MATTPAPLDGVLVADFSRVLAGPLAAATLADLGATVVKVERPGAGDDTRAWGPPFVDGTAAYFDCANRSKRGVTLDLGDPGDAALARELAARADVLIENFKPGSLARYGLDQASALAANPGLVYCSVTGFGTGSALPGYDFVVQAIGGLMSITGPADGEPHKVGVALVDVLTAKDAVAAILAALLHRDRTGQGQHVEVNLLASLLGSLANQASSYLATGRAPGRMGNQHPSIAPYETLHCGSDSGGEGGAELLAVACGNDGQFRALARTLGVPGLAEDPRWATNSERVRNRAELVVVLEAALAAHGAAEWQALLTAAGVPCGPVNDLAGAFALATELGLDPVTQVGPGRVPQVRSPLTLTATPVRPPVAPPRLGEHDEAVRAWLAGPATEQFPAGTQPDKDGA</sequence>
<dbReference type="Gene3D" id="3.30.1540.10">
    <property type="entry name" value="formyl-coa transferase, domain 3"/>
    <property type="match status" value="1"/>
</dbReference>
<protein>
    <submittedName>
        <fullName evidence="2">CoA transferase</fullName>
    </submittedName>
</protein>
<evidence type="ECO:0000313" key="3">
    <source>
        <dbReference type="Proteomes" id="UP000248889"/>
    </source>
</evidence>
<dbReference type="OrthoDB" id="9797653at2"/>
<evidence type="ECO:0000313" key="2">
    <source>
        <dbReference type="EMBL" id="RAG85173.1"/>
    </source>
</evidence>
<proteinExistence type="predicted"/>
<dbReference type="PANTHER" id="PTHR48207">
    <property type="entry name" value="SUCCINATE--HYDROXYMETHYLGLUTARATE COA-TRANSFERASE"/>
    <property type="match status" value="1"/>
</dbReference>
<dbReference type="AlphaFoldDB" id="A0A2X0INR8"/>
<reference evidence="2 3" key="1">
    <citation type="submission" date="2018-06" db="EMBL/GenBank/DDBJ databases">
        <title>Streptacidiphilus pinicola sp. nov., isolated from pine grove soil.</title>
        <authorList>
            <person name="Roh S.G."/>
            <person name="Park S."/>
            <person name="Kim M.-K."/>
            <person name="Yun B.-R."/>
            <person name="Park J."/>
            <person name="Kim M.J."/>
            <person name="Kim Y.S."/>
            <person name="Kim S.B."/>
        </authorList>
    </citation>
    <scope>NUCLEOTIDE SEQUENCE [LARGE SCALE GENOMIC DNA]</scope>
    <source>
        <strain evidence="2 3">MMS16-CNU450</strain>
    </source>
</reference>
<dbReference type="InterPro" id="IPR023606">
    <property type="entry name" value="CoA-Trfase_III_dom_1_sf"/>
</dbReference>
<dbReference type="InterPro" id="IPR003673">
    <property type="entry name" value="CoA-Trfase_fam_III"/>
</dbReference>
<comment type="caution">
    <text evidence="2">The sequence shown here is derived from an EMBL/GenBank/DDBJ whole genome shotgun (WGS) entry which is preliminary data.</text>
</comment>
<accession>A0A2X0INR8</accession>
<dbReference type="Pfam" id="PF02515">
    <property type="entry name" value="CoA_transf_3"/>
    <property type="match status" value="1"/>
</dbReference>
<dbReference type="PANTHER" id="PTHR48207:SF3">
    <property type="entry name" value="SUCCINATE--HYDROXYMETHYLGLUTARATE COA-TRANSFERASE"/>
    <property type="match status" value="1"/>
</dbReference>
<dbReference type="EMBL" id="QKYN01000048">
    <property type="protein sequence ID" value="RAG85173.1"/>
    <property type="molecule type" value="Genomic_DNA"/>
</dbReference>
<keyword evidence="3" id="KW-1185">Reference proteome</keyword>
<dbReference type="GO" id="GO:0008410">
    <property type="term" value="F:CoA-transferase activity"/>
    <property type="evidence" value="ECO:0007669"/>
    <property type="project" value="TreeGrafter"/>
</dbReference>
<evidence type="ECO:0000256" key="1">
    <source>
        <dbReference type="ARBA" id="ARBA00022679"/>
    </source>
</evidence>
<organism evidence="2 3">
    <name type="scientific">Streptacidiphilus pinicola</name>
    <dbReference type="NCBI Taxonomy" id="2219663"/>
    <lineage>
        <taxon>Bacteria</taxon>
        <taxon>Bacillati</taxon>
        <taxon>Actinomycetota</taxon>
        <taxon>Actinomycetes</taxon>
        <taxon>Kitasatosporales</taxon>
        <taxon>Streptomycetaceae</taxon>
        <taxon>Streptacidiphilus</taxon>
    </lineage>
</organism>
<keyword evidence="1 2" id="KW-0808">Transferase</keyword>
<dbReference type="RefSeq" id="WP_111501127.1">
    <property type="nucleotide sequence ID" value="NZ_QKYN01000048.1"/>
</dbReference>
<dbReference type="InterPro" id="IPR050483">
    <property type="entry name" value="CoA-transferase_III_domain"/>
</dbReference>
<dbReference type="Gene3D" id="3.40.50.10540">
    <property type="entry name" value="Crotonobetainyl-coa:carnitine coa-transferase, domain 1"/>
    <property type="match status" value="1"/>
</dbReference>
<dbReference type="SUPFAM" id="SSF89796">
    <property type="entry name" value="CoA-transferase family III (CaiB/BaiF)"/>
    <property type="match status" value="1"/>
</dbReference>